<name>A0A1T5LEU9_9FIRM</name>
<evidence type="ECO:0000259" key="3">
    <source>
        <dbReference type="Pfam" id="PF04509"/>
    </source>
</evidence>
<evidence type="ECO:0000256" key="2">
    <source>
        <dbReference type="ARBA" id="ARBA00022801"/>
    </source>
</evidence>
<dbReference type="InterPro" id="IPR028976">
    <property type="entry name" value="CheC-like_sf"/>
</dbReference>
<dbReference type="CDD" id="cd17909">
    <property type="entry name" value="CheC_ClassI"/>
    <property type="match status" value="1"/>
</dbReference>
<dbReference type="InterPro" id="IPR007597">
    <property type="entry name" value="CheC"/>
</dbReference>
<reference evidence="4 5" key="1">
    <citation type="submission" date="2017-02" db="EMBL/GenBank/DDBJ databases">
        <authorList>
            <person name="Peterson S.W."/>
        </authorList>
    </citation>
    <scope>NUCLEOTIDE SEQUENCE [LARGE SCALE GENOMIC DNA]</scope>
    <source>
        <strain evidence="4 5">M1</strain>
    </source>
</reference>
<dbReference type="RefSeq" id="WP_139380335.1">
    <property type="nucleotide sequence ID" value="NZ_FUZT01000006.1"/>
</dbReference>
<keyword evidence="2" id="KW-0378">Hydrolase</keyword>
<dbReference type="AlphaFoldDB" id="A0A1T5LEU9"/>
<feature type="domain" description="CheC-like protein" evidence="3">
    <location>
        <begin position="12"/>
        <end position="47"/>
    </location>
</feature>
<dbReference type="PANTHER" id="PTHR43693:SF1">
    <property type="entry name" value="PROTEIN PHOSPHATASE CHEZ"/>
    <property type="match status" value="1"/>
</dbReference>
<dbReference type="InterPro" id="IPR050992">
    <property type="entry name" value="CheZ_family_phosphatases"/>
</dbReference>
<dbReference type="STRING" id="36842.SAMN02194393_02834"/>
<keyword evidence="5" id="KW-1185">Reference proteome</keyword>
<proteinExistence type="predicted"/>
<evidence type="ECO:0000313" key="5">
    <source>
        <dbReference type="Proteomes" id="UP000190285"/>
    </source>
</evidence>
<evidence type="ECO:0000313" key="4">
    <source>
        <dbReference type="EMBL" id="SKC74225.1"/>
    </source>
</evidence>
<feature type="domain" description="CheC-like protein" evidence="3">
    <location>
        <begin position="108"/>
        <end position="143"/>
    </location>
</feature>
<dbReference type="GO" id="GO:0006935">
    <property type="term" value="P:chemotaxis"/>
    <property type="evidence" value="ECO:0007669"/>
    <property type="project" value="UniProtKB-KW"/>
</dbReference>
<dbReference type="OrthoDB" id="9812187at2"/>
<dbReference type="Proteomes" id="UP000190285">
    <property type="component" value="Unassembled WGS sequence"/>
</dbReference>
<keyword evidence="1" id="KW-0145">Chemotaxis</keyword>
<dbReference type="SUPFAM" id="SSF103039">
    <property type="entry name" value="CheC-like"/>
    <property type="match status" value="1"/>
</dbReference>
<sequence length="206" mass="22123">MSDNLDNMDSLVLDVLKEVGNIGAGNATTALAKMLNKKIDMNVPKVNVLDFNDVADLIGGPETLVCSIFFKIEGDLNGSIMFMLEIESSKILINLLLNGYETDKIDDFAKSALNEIGNILSGAYISSLSGLTGLNMKISVPSLAIDMAGAILSVPAIEFGKVSDKILIIETEFLEGKDNVRGYFFLVPEYGSYDVLLKSLGVTDNG</sequence>
<evidence type="ECO:0000256" key="1">
    <source>
        <dbReference type="ARBA" id="ARBA00022500"/>
    </source>
</evidence>
<dbReference type="Pfam" id="PF04509">
    <property type="entry name" value="CheC"/>
    <property type="match status" value="2"/>
</dbReference>
<accession>A0A1T5LEU9</accession>
<organism evidence="4 5">
    <name type="scientific">Maledivibacter halophilus</name>
    <dbReference type="NCBI Taxonomy" id="36842"/>
    <lineage>
        <taxon>Bacteria</taxon>
        <taxon>Bacillati</taxon>
        <taxon>Bacillota</taxon>
        <taxon>Clostridia</taxon>
        <taxon>Peptostreptococcales</taxon>
        <taxon>Caminicellaceae</taxon>
        <taxon>Maledivibacter</taxon>
    </lineage>
</organism>
<gene>
    <name evidence="4" type="ORF">SAMN02194393_02834</name>
</gene>
<dbReference type="PANTHER" id="PTHR43693">
    <property type="entry name" value="PROTEIN PHOSPHATASE CHEZ"/>
    <property type="match status" value="1"/>
</dbReference>
<dbReference type="EMBL" id="FUZT01000006">
    <property type="protein sequence ID" value="SKC74225.1"/>
    <property type="molecule type" value="Genomic_DNA"/>
</dbReference>
<dbReference type="Gene3D" id="3.40.1550.10">
    <property type="entry name" value="CheC-like"/>
    <property type="match status" value="1"/>
</dbReference>
<protein>
    <submittedName>
        <fullName evidence="4">Chemotaxis protein CheC</fullName>
    </submittedName>
</protein>
<dbReference type="GO" id="GO:0016787">
    <property type="term" value="F:hydrolase activity"/>
    <property type="evidence" value="ECO:0007669"/>
    <property type="project" value="UniProtKB-KW"/>
</dbReference>